<dbReference type="EMBL" id="QXGF01000707">
    <property type="protein sequence ID" value="KAE8936576.1"/>
    <property type="molecule type" value="Genomic_DNA"/>
</dbReference>
<dbReference type="PANTHER" id="PTHR10292">
    <property type="entry name" value="CLATHRIN HEAVY CHAIN RELATED"/>
    <property type="match status" value="1"/>
</dbReference>
<gene>
    <name evidence="15" type="ORF">PF001_g16013</name>
    <name evidence="14" type="ORF">PF002_g14282</name>
    <name evidence="13" type="ORF">PF004_g13579</name>
    <name evidence="12" type="ORF">PF005_g14280</name>
    <name evidence="11" type="ORF">PF006_g14857</name>
    <name evidence="10" type="ORF">PF007_g14560</name>
    <name evidence="7" type="ORF">PF009_g13504</name>
    <name evidence="9" type="ORF">PF010_g15928</name>
    <name evidence="8" type="ORF">PF011_g15098</name>
</gene>
<dbReference type="InterPro" id="IPR015348">
    <property type="entry name" value="Clathrin_H-chain_linker_core"/>
</dbReference>
<dbReference type="SMART" id="SM00299">
    <property type="entry name" value="CLH"/>
    <property type="match status" value="1"/>
</dbReference>
<protein>
    <submittedName>
        <fullName evidence="7">Clathrin heavy chain 1</fullName>
    </submittedName>
</protein>
<reference evidence="16 17" key="1">
    <citation type="submission" date="2018-08" db="EMBL/GenBank/DDBJ databases">
        <title>Genomic investigation of the strawberry pathogen Phytophthora fragariae indicates pathogenicity is determined by transcriptional variation in three key races.</title>
        <authorList>
            <person name="Adams T.M."/>
            <person name="Armitage A.D."/>
            <person name="Sobczyk M.K."/>
            <person name="Bates H.J."/>
            <person name="Dunwell J.M."/>
            <person name="Nellist C.F."/>
            <person name="Harrison R.J."/>
        </authorList>
    </citation>
    <scope>NUCLEOTIDE SEQUENCE [LARGE SCALE GENOMIC DNA]</scope>
    <source>
        <strain evidence="15 18">A4</strain>
        <strain evidence="14 19">BC-1</strain>
        <strain evidence="13 23">BC-23</strain>
        <strain evidence="12 17">NOV-27</strain>
        <strain evidence="11 20">NOV-5</strain>
        <strain evidence="10 21">NOV-71</strain>
        <strain evidence="7 16">NOV-9</strain>
        <strain evidence="9 24">ONT-3</strain>
        <strain evidence="8 22">SCRP245</strain>
    </source>
</reference>
<keyword evidence="3" id="KW-0472">Membrane</keyword>
<dbReference type="InterPro" id="IPR016025">
    <property type="entry name" value="Clathrin_H-chain_N"/>
</dbReference>
<dbReference type="EMBL" id="QXFX01001064">
    <property type="protein sequence ID" value="KAE9097529.1"/>
    <property type="molecule type" value="Genomic_DNA"/>
</dbReference>
<dbReference type="EMBL" id="QXGA01000951">
    <property type="protein sequence ID" value="KAE9134309.1"/>
    <property type="molecule type" value="Genomic_DNA"/>
</dbReference>
<dbReference type="SUPFAM" id="SSF48371">
    <property type="entry name" value="ARM repeat"/>
    <property type="match status" value="3"/>
</dbReference>
<dbReference type="OrthoDB" id="93868at2759"/>
<dbReference type="GO" id="GO:0005198">
    <property type="term" value="F:structural molecule activity"/>
    <property type="evidence" value="ECO:0007669"/>
    <property type="project" value="InterPro"/>
</dbReference>
<dbReference type="Gene3D" id="2.130.10.110">
    <property type="entry name" value="Clathrin heavy-chain terminal domain"/>
    <property type="match status" value="1"/>
</dbReference>
<dbReference type="Proteomes" id="UP000433483">
    <property type="component" value="Unassembled WGS sequence"/>
</dbReference>
<dbReference type="EMBL" id="QXGC01000831">
    <property type="protein sequence ID" value="KAE9219526.1"/>
    <property type="molecule type" value="Genomic_DNA"/>
</dbReference>
<dbReference type="PANTHER" id="PTHR10292:SF1">
    <property type="entry name" value="CLATHRIN HEAVY CHAIN"/>
    <property type="match status" value="1"/>
</dbReference>
<sequence length="766" mass="85974">MAQDLPIVYGEVLNLNALGVSLEHVKPVTTTMESDKCVCVCEQVSGQGSVAIVDLSEGNTLQRRPIYADAAIMNPVTKIIALRIENQLQIFNIESRKKLKSHQMTESVVFWHWISYDTVAVITATAVFHWSIDDDLPPTKVFYRSASLGAEMEIVSYQASVDNQWVLLVGSSERQGGHVVGSMQLYSMEKKVSQVLQGYAGAFTQMKPPGRTVDTQVLVFAGIKADGQPTQLLSMEVGRDSDTRDAFHLASKPIPFDTEAKNDFPVMVLASPGDDIVYMITKMGYLFLFDAHSGTLIYRACVMQDTPFVTCRDSKSNGVLGITRRGQLLHFGINREKLVPYVLNSLRHPELALALASRMDLPGAEELFYPEFNRLVSVNDVQGAARLAAASPQGALRTAATIEIFKQMPDQLDQPQPILQYFSVLLEKGTLNKLESIELVRPVLVQGRAKLLQKWLVEDKLEYSEELGDVIAELDPMMALPVYLRAEVPTKVIHCFVQCVLKESKAQDPRALMQLCDRYDFVEELTQYLHSNNLMQYIDVYVTKVSPEKAPIVIGRLLDLGCSDDYINNLLNKVPNCHVGDLCEQVEKRNRLPLLQSWLEKRVARRNKDAVTHSSIAKIYVLLDKDPQQFLVKNKFYDSKVVGKFCETVDPSLAFLAYRRAWGECDDDLIRLATESGLFKDLARYLVERQDLDLWGKVLMKQEEGEANHQSRRALIDQVVHSALPESTKSAQVSTTVHAFMNAELSSELTDQNLSCVGMNRCFAFF</sequence>
<evidence type="ECO:0000256" key="2">
    <source>
        <dbReference type="ARBA" id="ARBA00022737"/>
    </source>
</evidence>
<evidence type="ECO:0000256" key="5">
    <source>
        <dbReference type="PROSITE-ProRule" id="PRU01006"/>
    </source>
</evidence>
<dbReference type="EMBL" id="QXGD01000756">
    <property type="protein sequence ID" value="KAE9225827.1"/>
    <property type="molecule type" value="Genomic_DNA"/>
</dbReference>
<evidence type="ECO:0000313" key="24">
    <source>
        <dbReference type="Proteomes" id="UP000488956"/>
    </source>
</evidence>
<evidence type="ECO:0000313" key="8">
    <source>
        <dbReference type="EMBL" id="KAE8998336.1"/>
    </source>
</evidence>
<dbReference type="InterPro" id="IPR016024">
    <property type="entry name" value="ARM-type_fold"/>
</dbReference>
<feature type="domain" description="Clathrin heavy chain linker core motif" evidence="6">
    <location>
        <begin position="337"/>
        <end position="358"/>
    </location>
</feature>
<dbReference type="GO" id="GO:0071439">
    <property type="term" value="C:clathrin complex"/>
    <property type="evidence" value="ECO:0007669"/>
    <property type="project" value="TreeGrafter"/>
</dbReference>
<dbReference type="InterPro" id="IPR055358">
    <property type="entry name" value="CHCR"/>
</dbReference>
<evidence type="ECO:0000256" key="4">
    <source>
        <dbReference type="ARBA" id="ARBA00023329"/>
    </source>
</evidence>
<evidence type="ECO:0000313" key="17">
    <source>
        <dbReference type="Proteomes" id="UP000433483"/>
    </source>
</evidence>
<evidence type="ECO:0000256" key="1">
    <source>
        <dbReference type="ARBA" id="ARBA00004180"/>
    </source>
</evidence>
<evidence type="ECO:0000313" key="14">
    <source>
        <dbReference type="EMBL" id="KAE9225827.1"/>
    </source>
</evidence>
<dbReference type="GO" id="GO:0030130">
    <property type="term" value="C:clathrin coat of trans-Golgi network vesicle"/>
    <property type="evidence" value="ECO:0007669"/>
    <property type="project" value="InterPro"/>
</dbReference>
<evidence type="ECO:0000313" key="22">
    <source>
        <dbReference type="Proteomes" id="UP000460718"/>
    </source>
</evidence>
<dbReference type="Proteomes" id="UP000476176">
    <property type="component" value="Unassembled WGS sequence"/>
</dbReference>
<evidence type="ECO:0000313" key="12">
    <source>
        <dbReference type="EMBL" id="KAE9203207.1"/>
    </source>
</evidence>
<dbReference type="Proteomes" id="UP000440732">
    <property type="component" value="Unassembled WGS sequence"/>
</dbReference>
<keyword evidence="17" id="KW-1185">Reference proteome</keyword>
<dbReference type="Pfam" id="PF00637">
    <property type="entry name" value="Clathrin"/>
    <property type="match status" value="1"/>
</dbReference>
<dbReference type="GO" id="GO:0006898">
    <property type="term" value="P:receptor-mediated endocytosis"/>
    <property type="evidence" value="ECO:0007669"/>
    <property type="project" value="TreeGrafter"/>
</dbReference>
<dbReference type="Proteomes" id="UP000440367">
    <property type="component" value="Unassembled WGS sequence"/>
</dbReference>
<dbReference type="GO" id="GO:0030132">
    <property type="term" value="C:clathrin coat of coated pit"/>
    <property type="evidence" value="ECO:0007669"/>
    <property type="project" value="InterPro"/>
</dbReference>
<evidence type="ECO:0000313" key="15">
    <source>
        <dbReference type="EMBL" id="KAE9298252.1"/>
    </source>
</evidence>
<dbReference type="Proteomes" id="UP000429523">
    <property type="component" value="Unassembled WGS sequence"/>
</dbReference>
<dbReference type="FunFam" id="2.130.10.110:FF:000008">
    <property type="entry name" value="Clathrin heavy chain"/>
    <property type="match status" value="1"/>
</dbReference>
<dbReference type="Proteomes" id="UP000437068">
    <property type="component" value="Unassembled WGS sequence"/>
</dbReference>
<dbReference type="Pfam" id="PF13838">
    <property type="entry name" value="Clathrin_H_link"/>
    <property type="match status" value="1"/>
</dbReference>
<evidence type="ECO:0000313" key="7">
    <source>
        <dbReference type="EMBL" id="KAE8936576.1"/>
    </source>
</evidence>
<organism evidence="7 16">
    <name type="scientific">Phytophthora fragariae</name>
    <dbReference type="NCBI Taxonomy" id="53985"/>
    <lineage>
        <taxon>Eukaryota</taxon>
        <taxon>Sar</taxon>
        <taxon>Stramenopiles</taxon>
        <taxon>Oomycota</taxon>
        <taxon>Peronosporomycetes</taxon>
        <taxon>Peronosporales</taxon>
        <taxon>Peronosporaceae</taxon>
        <taxon>Phytophthora</taxon>
    </lineage>
</organism>
<dbReference type="Proteomes" id="UP000460718">
    <property type="component" value="Unassembled WGS sequence"/>
</dbReference>
<dbReference type="EMBL" id="QXFZ01000853">
    <property type="protein sequence ID" value="KAE9102967.1"/>
    <property type="molecule type" value="Genomic_DNA"/>
</dbReference>
<evidence type="ECO:0000256" key="3">
    <source>
        <dbReference type="ARBA" id="ARBA00023136"/>
    </source>
</evidence>
<dbReference type="Proteomes" id="UP000488956">
    <property type="component" value="Unassembled WGS sequence"/>
</dbReference>
<evidence type="ECO:0000313" key="16">
    <source>
        <dbReference type="Proteomes" id="UP000429523"/>
    </source>
</evidence>
<dbReference type="GO" id="GO:0006886">
    <property type="term" value="P:intracellular protein transport"/>
    <property type="evidence" value="ECO:0007669"/>
    <property type="project" value="UniProtKB-UniRule"/>
</dbReference>
<evidence type="ECO:0000313" key="9">
    <source>
        <dbReference type="EMBL" id="KAE9097529.1"/>
    </source>
</evidence>
<proteinExistence type="predicted"/>
<evidence type="ECO:0000313" key="13">
    <source>
        <dbReference type="EMBL" id="KAE9219526.1"/>
    </source>
</evidence>
<dbReference type="Proteomes" id="UP000441208">
    <property type="component" value="Unassembled WGS sequence"/>
</dbReference>
<dbReference type="GO" id="GO:0032051">
    <property type="term" value="F:clathrin light chain binding"/>
    <property type="evidence" value="ECO:0007669"/>
    <property type="project" value="TreeGrafter"/>
</dbReference>
<dbReference type="EMBL" id="QXFW01001007">
    <property type="protein sequence ID" value="KAE8998336.1"/>
    <property type="molecule type" value="Genomic_DNA"/>
</dbReference>
<evidence type="ECO:0000313" key="21">
    <source>
        <dbReference type="Proteomes" id="UP000441208"/>
    </source>
</evidence>
<evidence type="ECO:0000313" key="23">
    <source>
        <dbReference type="Proteomes" id="UP000476176"/>
    </source>
</evidence>
<evidence type="ECO:0000313" key="20">
    <source>
        <dbReference type="Proteomes" id="UP000440732"/>
    </source>
</evidence>
<comment type="subcellular location">
    <subcellularLocation>
        <location evidence="1">Cytoplasmic vesicle membrane</location>
        <topology evidence="1">Peripheral membrane protein</topology>
        <orientation evidence="1">Cytoplasmic side</orientation>
    </subcellularLocation>
</comment>
<dbReference type="EMBL" id="QXGE01001074">
    <property type="protein sequence ID" value="KAE9298252.1"/>
    <property type="molecule type" value="Genomic_DNA"/>
</dbReference>
<evidence type="ECO:0000313" key="10">
    <source>
        <dbReference type="EMBL" id="KAE9102967.1"/>
    </source>
</evidence>
<evidence type="ECO:0000259" key="6">
    <source>
        <dbReference type="Pfam" id="PF09268"/>
    </source>
</evidence>
<feature type="repeat" description="CHCR" evidence="5">
    <location>
        <begin position="570"/>
        <end position="711"/>
    </location>
</feature>
<dbReference type="EMBL" id="QXGB01000834">
    <property type="protein sequence ID" value="KAE9203207.1"/>
    <property type="molecule type" value="Genomic_DNA"/>
</dbReference>
<comment type="caution">
    <text evidence="7">The sequence shown here is derived from an EMBL/GenBank/DDBJ whole genome shotgun (WGS) entry which is preliminary data.</text>
</comment>
<evidence type="ECO:0000313" key="18">
    <source>
        <dbReference type="Proteomes" id="UP000437068"/>
    </source>
</evidence>
<evidence type="ECO:0000313" key="11">
    <source>
        <dbReference type="EMBL" id="KAE9134309.1"/>
    </source>
</evidence>
<dbReference type="AlphaFoldDB" id="A0A6A3EW65"/>
<keyword evidence="4" id="KW-0968">Cytoplasmic vesicle</keyword>
<dbReference type="InterPro" id="IPR000547">
    <property type="entry name" value="Clathrin_H-chain/VPS_repeat"/>
</dbReference>
<evidence type="ECO:0000313" key="19">
    <source>
        <dbReference type="Proteomes" id="UP000440367"/>
    </source>
</evidence>
<dbReference type="SUPFAM" id="SSF50989">
    <property type="entry name" value="Clathrin heavy-chain terminal domain"/>
    <property type="match status" value="1"/>
</dbReference>
<name>A0A6A3EW65_9STRA</name>
<accession>A0A6A3EW65</accession>
<dbReference type="PROSITE" id="PS50236">
    <property type="entry name" value="CHCR"/>
    <property type="match status" value="1"/>
</dbReference>
<keyword evidence="2" id="KW-0677">Repeat</keyword>
<dbReference type="Pfam" id="PF09268">
    <property type="entry name" value="Clathrin-link"/>
    <property type="match status" value="1"/>
</dbReference>